<proteinExistence type="predicted"/>
<accession>A0A383D2I4</accession>
<protein>
    <submittedName>
        <fullName evidence="1">Uncharacterized protein</fullName>
    </submittedName>
</protein>
<name>A0A383D2I4_9ZZZZ</name>
<sequence length="56" mass="6446">MKLDAAATSAIAEAFQIYKTSRNNMNFFTVEHAVPNMYDTIEIKQNGDISWNHPWN</sequence>
<reference evidence="1" key="1">
    <citation type="submission" date="2018-05" db="EMBL/GenBank/DDBJ databases">
        <authorList>
            <person name="Lanie J.A."/>
            <person name="Ng W.-L."/>
            <person name="Kazmierczak K.M."/>
            <person name="Andrzejewski T.M."/>
            <person name="Davidsen T.M."/>
            <person name="Wayne K.J."/>
            <person name="Tettelin H."/>
            <person name="Glass J.I."/>
            <person name="Rusch D."/>
            <person name="Podicherti R."/>
            <person name="Tsui H.-C.T."/>
            <person name="Winkler M.E."/>
        </authorList>
    </citation>
    <scope>NUCLEOTIDE SEQUENCE</scope>
</reference>
<dbReference type="AlphaFoldDB" id="A0A383D2I4"/>
<organism evidence="1">
    <name type="scientific">marine metagenome</name>
    <dbReference type="NCBI Taxonomy" id="408172"/>
    <lineage>
        <taxon>unclassified sequences</taxon>
        <taxon>metagenomes</taxon>
        <taxon>ecological metagenomes</taxon>
    </lineage>
</organism>
<evidence type="ECO:0000313" key="1">
    <source>
        <dbReference type="EMBL" id="SVE38463.1"/>
    </source>
</evidence>
<gene>
    <name evidence="1" type="ORF">METZ01_LOCUS491317</name>
</gene>
<dbReference type="EMBL" id="UINC01213604">
    <property type="protein sequence ID" value="SVE38463.1"/>
    <property type="molecule type" value="Genomic_DNA"/>
</dbReference>